<reference evidence="6" key="1">
    <citation type="journal article" date="2018" name="Nat. Microbiol.">
        <title>Leveraging single-cell genomics to expand the fungal tree of life.</title>
        <authorList>
            <person name="Ahrendt S.R."/>
            <person name="Quandt C.A."/>
            <person name="Ciobanu D."/>
            <person name="Clum A."/>
            <person name="Salamov A."/>
            <person name="Andreopoulos B."/>
            <person name="Cheng J.F."/>
            <person name="Woyke T."/>
            <person name="Pelin A."/>
            <person name="Henrissat B."/>
            <person name="Reynolds N.K."/>
            <person name="Benny G.L."/>
            <person name="Smith M.E."/>
            <person name="James T.Y."/>
            <person name="Grigoriev I.V."/>
        </authorList>
    </citation>
    <scope>NUCLEOTIDE SEQUENCE [LARGE SCALE GENOMIC DNA]</scope>
</reference>
<evidence type="ECO:0000256" key="4">
    <source>
        <dbReference type="PROSITE-ProRule" id="PRU01016"/>
    </source>
</evidence>
<dbReference type="AlphaFoldDB" id="A0A4P9VZP3"/>
<comment type="similarity">
    <text evidence="4">Belongs to the class I-like SAM-binding methyltransferase superfamily. C5-methyltransferase family.</text>
</comment>
<dbReference type="Proteomes" id="UP000269721">
    <property type="component" value="Unassembled WGS sequence"/>
</dbReference>
<dbReference type="Pfam" id="PF00145">
    <property type="entry name" value="DNA_methylase"/>
    <property type="match status" value="1"/>
</dbReference>
<dbReference type="InterPro" id="IPR050750">
    <property type="entry name" value="C5-MTase"/>
</dbReference>
<accession>A0A4P9VZP3</accession>
<dbReference type="InterPro" id="IPR029063">
    <property type="entry name" value="SAM-dependent_MTases_sf"/>
</dbReference>
<dbReference type="GO" id="GO:0032259">
    <property type="term" value="P:methylation"/>
    <property type="evidence" value="ECO:0007669"/>
    <property type="project" value="UniProtKB-KW"/>
</dbReference>
<evidence type="ECO:0000256" key="1">
    <source>
        <dbReference type="ARBA" id="ARBA00022603"/>
    </source>
</evidence>
<dbReference type="SUPFAM" id="SSF53335">
    <property type="entry name" value="S-adenosyl-L-methionine-dependent methyltransferases"/>
    <property type="match status" value="1"/>
</dbReference>
<dbReference type="GO" id="GO:0008168">
    <property type="term" value="F:methyltransferase activity"/>
    <property type="evidence" value="ECO:0007669"/>
    <property type="project" value="UniProtKB-KW"/>
</dbReference>
<dbReference type="PANTHER" id="PTHR46098">
    <property type="entry name" value="TRNA (CYTOSINE(38)-C(5))-METHYLTRANSFERASE"/>
    <property type="match status" value="1"/>
</dbReference>
<name>A0A4P9VZP3_9FUNG</name>
<evidence type="ECO:0000256" key="2">
    <source>
        <dbReference type="ARBA" id="ARBA00022679"/>
    </source>
</evidence>
<organism evidence="5 6">
    <name type="scientific">Blyttiomyces helicus</name>
    <dbReference type="NCBI Taxonomy" id="388810"/>
    <lineage>
        <taxon>Eukaryota</taxon>
        <taxon>Fungi</taxon>
        <taxon>Fungi incertae sedis</taxon>
        <taxon>Chytridiomycota</taxon>
        <taxon>Chytridiomycota incertae sedis</taxon>
        <taxon>Chytridiomycetes</taxon>
        <taxon>Chytridiomycetes incertae sedis</taxon>
        <taxon>Blyttiomyces</taxon>
    </lineage>
</organism>
<dbReference type="Gene3D" id="3.40.50.150">
    <property type="entry name" value="Vaccinia Virus protein VP39"/>
    <property type="match status" value="1"/>
</dbReference>
<sequence>YRRNFETDSIQMAIERITPKFLAPLAANAWFMSPPCQPYTRTGKMLDEKDARAKGLIHLIGLLGRMPSPPTYIFLENVLNFEKSRSRDLLIRQLTRLGYDFTEWLLTPLQFGIPNDRVRYFLTARRRAPSPSGEVSPPEWVSPPLDLRRDWPWSAQYGSIPPVGDYLEPEVDADAFRVPDTFVKKRRGFSETVLAKPTDTRTSCFTKAYGHHGLGAGAFVQTRGFDVSYVGCFKRMQSPEFFTPTEIARLHAFPIDGASPTPPPARPSAPARHAFAFPDTLSTVQRWRVLGNSMNVKVVGELMRCALFGSDEWGGAV</sequence>
<evidence type="ECO:0000256" key="3">
    <source>
        <dbReference type="ARBA" id="ARBA00022691"/>
    </source>
</evidence>
<protein>
    <submittedName>
        <fullName evidence="5">S-adenosyl-L-methionine-dependent methyltransferase</fullName>
    </submittedName>
</protein>
<dbReference type="EMBL" id="ML001397">
    <property type="protein sequence ID" value="RKO83306.1"/>
    <property type="molecule type" value="Genomic_DNA"/>
</dbReference>
<keyword evidence="6" id="KW-1185">Reference proteome</keyword>
<keyword evidence="1 4" id="KW-0489">Methyltransferase</keyword>
<feature type="active site" evidence="4">
    <location>
        <position position="36"/>
    </location>
</feature>
<dbReference type="PANTHER" id="PTHR46098:SF1">
    <property type="entry name" value="TRNA (CYTOSINE(38)-C(5))-METHYLTRANSFERASE"/>
    <property type="match status" value="1"/>
</dbReference>
<dbReference type="OrthoDB" id="414133at2759"/>
<dbReference type="GO" id="GO:0005634">
    <property type="term" value="C:nucleus"/>
    <property type="evidence" value="ECO:0007669"/>
    <property type="project" value="TreeGrafter"/>
</dbReference>
<dbReference type="InterPro" id="IPR001525">
    <property type="entry name" value="C5_MeTfrase"/>
</dbReference>
<dbReference type="PROSITE" id="PS51679">
    <property type="entry name" value="SAM_MT_C5"/>
    <property type="match status" value="1"/>
</dbReference>
<gene>
    <name evidence="5" type="ORF">BDK51DRAFT_23590</name>
</gene>
<dbReference type="Gene3D" id="3.90.120.10">
    <property type="entry name" value="DNA Methylase, subunit A, domain 2"/>
    <property type="match status" value="1"/>
</dbReference>
<keyword evidence="2 4" id="KW-0808">Transferase</keyword>
<keyword evidence="3 4" id="KW-0949">S-adenosyl-L-methionine</keyword>
<evidence type="ECO:0000313" key="6">
    <source>
        <dbReference type="Proteomes" id="UP000269721"/>
    </source>
</evidence>
<feature type="non-terminal residue" evidence="5">
    <location>
        <position position="1"/>
    </location>
</feature>
<proteinExistence type="inferred from homology"/>
<evidence type="ECO:0000313" key="5">
    <source>
        <dbReference type="EMBL" id="RKO83306.1"/>
    </source>
</evidence>